<evidence type="ECO:0000313" key="7">
    <source>
        <dbReference type="EMBL" id="TGZ48023.1"/>
    </source>
</evidence>
<protein>
    <recommendedName>
        <fullName evidence="6">RING-type domain-containing protein</fullName>
    </recommendedName>
</protein>
<evidence type="ECO:0000256" key="4">
    <source>
        <dbReference type="PROSITE-ProRule" id="PRU00175"/>
    </source>
</evidence>
<feature type="non-terminal residue" evidence="7">
    <location>
        <position position="395"/>
    </location>
</feature>
<dbReference type="GO" id="GO:0090734">
    <property type="term" value="C:site of DNA damage"/>
    <property type="evidence" value="ECO:0007669"/>
    <property type="project" value="TreeGrafter"/>
</dbReference>
<evidence type="ECO:0000256" key="5">
    <source>
        <dbReference type="SAM" id="Coils"/>
    </source>
</evidence>
<dbReference type="InterPro" id="IPR001841">
    <property type="entry name" value="Znf_RING"/>
</dbReference>
<organism evidence="7 8">
    <name type="scientific">Temnothorax longispinosus</name>
    <dbReference type="NCBI Taxonomy" id="300112"/>
    <lineage>
        <taxon>Eukaryota</taxon>
        <taxon>Metazoa</taxon>
        <taxon>Ecdysozoa</taxon>
        <taxon>Arthropoda</taxon>
        <taxon>Hexapoda</taxon>
        <taxon>Insecta</taxon>
        <taxon>Pterygota</taxon>
        <taxon>Neoptera</taxon>
        <taxon>Endopterygota</taxon>
        <taxon>Hymenoptera</taxon>
        <taxon>Apocrita</taxon>
        <taxon>Aculeata</taxon>
        <taxon>Formicoidea</taxon>
        <taxon>Formicidae</taxon>
        <taxon>Myrmicinae</taxon>
        <taxon>Temnothorax</taxon>
    </lineage>
</organism>
<evidence type="ECO:0000256" key="3">
    <source>
        <dbReference type="ARBA" id="ARBA00022833"/>
    </source>
</evidence>
<dbReference type="GO" id="GO:0005634">
    <property type="term" value="C:nucleus"/>
    <property type="evidence" value="ECO:0007669"/>
    <property type="project" value="TreeGrafter"/>
</dbReference>
<accession>A0A4S2KF57</accession>
<evidence type="ECO:0000259" key="6">
    <source>
        <dbReference type="PROSITE" id="PS50089"/>
    </source>
</evidence>
<dbReference type="GO" id="GO:0061630">
    <property type="term" value="F:ubiquitin protein ligase activity"/>
    <property type="evidence" value="ECO:0007669"/>
    <property type="project" value="TreeGrafter"/>
</dbReference>
<dbReference type="PANTHER" id="PTHR46569">
    <property type="entry name" value="E3 UBIQUITIN-PROTEIN LIGASE TRAIP"/>
    <property type="match status" value="1"/>
</dbReference>
<dbReference type="InterPro" id="IPR052639">
    <property type="entry name" value="TRAIP_ubiq-protein_ligase"/>
</dbReference>
<gene>
    <name evidence="7" type="ORF">DBV15_05766</name>
</gene>
<proteinExistence type="predicted"/>
<keyword evidence="8" id="KW-1185">Reference proteome</keyword>
<reference evidence="7 8" key="1">
    <citation type="journal article" date="2019" name="Philos. Trans. R. Soc. Lond., B, Biol. Sci.">
        <title>Ant behaviour and brain gene expression of defending hosts depend on the ecological success of the intruding social parasite.</title>
        <authorList>
            <person name="Kaur R."/>
            <person name="Stoldt M."/>
            <person name="Jongepier E."/>
            <person name="Feldmeyer B."/>
            <person name="Menzel F."/>
            <person name="Bornberg-Bauer E."/>
            <person name="Foitzik S."/>
        </authorList>
    </citation>
    <scope>NUCLEOTIDE SEQUENCE [LARGE SCALE GENOMIC DNA]</scope>
    <source>
        <tissue evidence="7">Whole body</tissue>
    </source>
</reference>
<dbReference type="PROSITE" id="PS50089">
    <property type="entry name" value="ZF_RING_2"/>
    <property type="match status" value="1"/>
</dbReference>
<keyword evidence="3" id="KW-0862">Zinc</keyword>
<dbReference type="GO" id="GO:0016567">
    <property type="term" value="P:protein ubiquitination"/>
    <property type="evidence" value="ECO:0007669"/>
    <property type="project" value="TreeGrafter"/>
</dbReference>
<dbReference type="PANTHER" id="PTHR46569:SF1">
    <property type="entry name" value="E3 UBIQUITIN-PROTEIN LIGASE RFWD3-RELATED"/>
    <property type="match status" value="1"/>
</dbReference>
<keyword evidence="1" id="KW-0479">Metal-binding</keyword>
<dbReference type="AlphaFoldDB" id="A0A4S2KF57"/>
<keyword evidence="2 4" id="KW-0863">Zinc-finger</keyword>
<dbReference type="STRING" id="300112.A0A4S2KF57"/>
<dbReference type="Pfam" id="PF13639">
    <property type="entry name" value="zf-RING_2"/>
    <property type="match status" value="1"/>
</dbReference>
<comment type="caution">
    <text evidence="7">The sequence shown here is derived from an EMBL/GenBank/DDBJ whole genome shotgun (WGS) entry which is preliminary data.</text>
</comment>
<feature type="coiled-coil region" evidence="5">
    <location>
        <begin position="286"/>
        <end position="351"/>
    </location>
</feature>
<feature type="domain" description="RING-type" evidence="6">
    <location>
        <begin position="192"/>
        <end position="233"/>
    </location>
</feature>
<dbReference type="GO" id="GO:0031297">
    <property type="term" value="P:replication fork processing"/>
    <property type="evidence" value="ECO:0007669"/>
    <property type="project" value="TreeGrafter"/>
</dbReference>
<dbReference type="InterPro" id="IPR011016">
    <property type="entry name" value="Znf_RING-CH"/>
</dbReference>
<name>A0A4S2KF57_9HYME</name>
<dbReference type="Gene3D" id="3.30.40.10">
    <property type="entry name" value="Zinc/RING finger domain, C3HC4 (zinc finger)"/>
    <property type="match status" value="1"/>
</dbReference>
<evidence type="ECO:0000256" key="1">
    <source>
        <dbReference type="ARBA" id="ARBA00022723"/>
    </source>
</evidence>
<evidence type="ECO:0000313" key="8">
    <source>
        <dbReference type="Proteomes" id="UP000310200"/>
    </source>
</evidence>
<dbReference type="SMART" id="SM00184">
    <property type="entry name" value="RING"/>
    <property type="match status" value="1"/>
</dbReference>
<dbReference type="InterPro" id="IPR013083">
    <property type="entry name" value="Znf_RING/FYVE/PHD"/>
</dbReference>
<dbReference type="SUPFAM" id="SSF57850">
    <property type="entry name" value="RING/U-box"/>
    <property type="match status" value="1"/>
</dbReference>
<dbReference type="SMART" id="SM00744">
    <property type="entry name" value="RINGv"/>
    <property type="match status" value="1"/>
</dbReference>
<dbReference type="GO" id="GO:0008270">
    <property type="term" value="F:zinc ion binding"/>
    <property type="evidence" value="ECO:0007669"/>
    <property type="project" value="UniProtKB-KW"/>
</dbReference>
<dbReference type="EMBL" id="QBLH01002572">
    <property type="protein sequence ID" value="TGZ48023.1"/>
    <property type="molecule type" value="Genomic_DNA"/>
</dbReference>
<evidence type="ECO:0000256" key="2">
    <source>
        <dbReference type="ARBA" id="ARBA00022771"/>
    </source>
</evidence>
<dbReference type="Proteomes" id="UP000310200">
    <property type="component" value="Unassembled WGS sequence"/>
</dbReference>
<sequence length="395" mass="44425">MAEQNLNRGIELHSKAQALSVAFPLGGRGAATAFPPSVPLHVHQLTMLPHGSGLLLFPLYAGSANNKTTPEPQSPFDDPDGLPHIAWHVHTHSCASRGIVNVVISCGSTCDRTKLGYNAPCNLKSQALHHRDRHERKLGIARGLSIHIGFFLRHVRIVDPSPISNLSPSCPFTNADYCRFSISGVDKMSIVCVICSDLLAPSDDVFHTPCGHIFHFTCLIQWLERSKTCPQCRDRTIEQTIRRIYFNFSNSDNIAEDADASLQNRIDSLILQLKLRDENLKLTEANGKLETQTAGLKQEVRNFESEMKGKNSVILALKEQIKFYKQQCSDANNYRKENEHLKKNLQHLKNVQSRINSSRREVDDKIMMTSDFSKLTTHIAVLKKELKHMSNKSRE</sequence>
<keyword evidence="5" id="KW-0175">Coiled coil</keyword>